<dbReference type="Gene3D" id="3.10.490.10">
    <property type="entry name" value="Gamma-glutamyl cyclotransferase-like"/>
    <property type="match status" value="1"/>
</dbReference>
<proteinExistence type="predicted"/>
<gene>
    <name evidence="2" type="ORF">GFSPODELE1_LOCUS8114</name>
</gene>
<organism evidence="2 3">
    <name type="scientific">Somion occarium</name>
    <dbReference type="NCBI Taxonomy" id="3059160"/>
    <lineage>
        <taxon>Eukaryota</taxon>
        <taxon>Fungi</taxon>
        <taxon>Dikarya</taxon>
        <taxon>Basidiomycota</taxon>
        <taxon>Agaricomycotina</taxon>
        <taxon>Agaricomycetes</taxon>
        <taxon>Polyporales</taxon>
        <taxon>Cerrenaceae</taxon>
        <taxon>Somion</taxon>
    </lineage>
</organism>
<evidence type="ECO:0000313" key="3">
    <source>
        <dbReference type="Proteomes" id="UP001497453"/>
    </source>
</evidence>
<reference evidence="3" key="1">
    <citation type="submission" date="2024-04" db="EMBL/GenBank/DDBJ databases">
        <authorList>
            <person name="Shaw F."/>
            <person name="Minotto A."/>
        </authorList>
    </citation>
    <scope>NUCLEOTIDE SEQUENCE [LARGE SCALE GENOMIC DNA]</scope>
</reference>
<feature type="domain" description="Gamma-glutamylcyclotransferase AIG2-like" evidence="1">
    <location>
        <begin position="49"/>
        <end position="155"/>
    </location>
</feature>
<dbReference type="EMBL" id="OZ037949">
    <property type="protein sequence ID" value="CAL1710967.1"/>
    <property type="molecule type" value="Genomic_DNA"/>
</dbReference>
<accession>A0ABP1DVW6</accession>
<sequence length="172" mass="19373">MDDDIYETLVEDPTFSPDWSTLSRRHELHSATYEISADFASSESPLRLLFFYGTLSLPHVLKRVLSLTNTPPLQSAFVFGYSVKMWGPYPALVQLKESDDEATDKEPVEGKAFWASEEQIRLLTQHEGENYALAPIAVHIGQTVTSGYTFVWCGYPEEVDEGAFDPSLFPET</sequence>
<name>A0ABP1DVW6_9APHY</name>
<dbReference type="InterPro" id="IPR013024">
    <property type="entry name" value="GGCT-like"/>
</dbReference>
<evidence type="ECO:0000259" key="1">
    <source>
        <dbReference type="Pfam" id="PF06094"/>
    </source>
</evidence>
<keyword evidence="3" id="KW-1185">Reference proteome</keyword>
<dbReference type="Proteomes" id="UP001497453">
    <property type="component" value="Chromosome 6"/>
</dbReference>
<evidence type="ECO:0000313" key="2">
    <source>
        <dbReference type="EMBL" id="CAL1710967.1"/>
    </source>
</evidence>
<dbReference type="CDD" id="cd06661">
    <property type="entry name" value="GGCT_like"/>
    <property type="match status" value="1"/>
</dbReference>
<dbReference type="Pfam" id="PF06094">
    <property type="entry name" value="GGACT"/>
    <property type="match status" value="1"/>
</dbReference>
<dbReference type="InterPro" id="IPR009288">
    <property type="entry name" value="AIG2-like_dom"/>
</dbReference>
<protein>
    <recommendedName>
        <fullName evidence="1">Gamma-glutamylcyclotransferase AIG2-like domain-containing protein</fullName>
    </recommendedName>
</protein>
<dbReference type="SUPFAM" id="SSF110857">
    <property type="entry name" value="Gamma-glutamyl cyclotransferase-like"/>
    <property type="match status" value="1"/>
</dbReference>
<dbReference type="InterPro" id="IPR036568">
    <property type="entry name" value="GGCT-like_sf"/>
</dbReference>